<name>A0A0B4D399_9MICO</name>
<dbReference type="EMBL" id="JWSZ01000006">
    <property type="protein sequence ID" value="KIC58710.1"/>
    <property type="molecule type" value="Genomic_DNA"/>
</dbReference>
<dbReference type="InterPro" id="IPR029058">
    <property type="entry name" value="AB_hydrolase_fold"/>
</dbReference>
<gene>
    <name evidence="1" type="ORF">RM52_05030</name>
</gene>
<dbReference type="RefSeq" id="WP_039413820.1">
    <property type="nucleotide sequence ID" value="NZ_JWSZ01000006.1"/>
</dbReference>
<dbReference type="AlphaFoldDB" id="A0A0B4D399"/>
<accession>A0A0B4D399</accession>
<evidence type="ECO:0008006" key="3">
    <source>
        <dbReference type="Google" id="ProtNLM"/>
    </source>
</evidence>
<proteinExistence type="predicted"/>
<dbReference type="Proteomes" id="UP000031202">
    <property type="component" value="Unassembled WGS sequence"/>
</dbReference>
<evidence type="ECO:0000313" key="2">
    <source>
        <dbReference type="Proteomes" id="UP000031202"/>
    </source>
</evidence>
<organism evidence="1 2">
    <name type="scientific">Microbacterium hominis</name>
    <dbReference type="NCBI Taxonomy" id="162426"/>
    <lineage>
        <taxon>Bacteria</taxon>
        <taxon>Bacillati</taxon>
        <taxon>Actinomycetota</taxon>
        <taxon>Actinomycetes</taxon>
        <taxon>Micrococcales</taxon>
        <taxon>Microbacteriaceae</taxon>
        <taxon>Microbacterium</taxon>
    </lineage>
</organism>
<reference evidence="1 2" key="1">
    <citation type="submission" date="2014-12" db="EMBL/GenBank/DDBJ databases">
        <title>Genome sequencing of Microbacterium hominis TPW29.</title>
        <authorList>
            <person name="Tan P.W."/>
            <person name="Chan K.-G."/>
        </authorList>
    </citation>
    <scope>NUCLEOTIDE SEQUENCE [LARGE SCALE GENOMIC DNA]</scope>
    <source>
        <strain evidence="1 2">TPW29</strain>
    </source>
</reference>
<protein>
    <recommendedName>
        <fullName evidence="3">Alpha/beta hydrolase</fullName>
    </recommendedName>
</protein>
<sequence>MSDDVDIRSGGLIAVDTDALRELSGALGLIAAHLDEAADTLASAGAASLAAGLWVADPAGRAREAQSIATELSRTLEVLAEAYDLAETEALHALHGPRDVDAMRLAAARMQAETDVAAAARRLAAEWIDGRHRDIEDQMRASALLLGVYAPLGPALTLLTAAVRRADRGTVPAAAPPLRPGAETASVEEISVHVATGAAAAPRGLVDAIDRMPGADGLDDARVRVEEYRYASGEREFVAYIAGTRAAFAPDEPWDMTSNLQLYFGEQSSSYVAVERALAAAGAVAGSRVHLFSHSQGGMIAAHLARDGRFDVVTEVSFGSPVQADQTDDVLSVAVRHTDDPVAALAAGGIPGVSGSADSVVVEREVDPMPRWSDATFSVHQLDAYRETAAMVDASADPRIAVLRERLAPLASAVVVTSTVYGAHREPNRSADRRRRSGGGGL</sequence>
<dbReference type="Gene3D" id="3.40.50.1820">
    <property type="entry name" value="alpha/beta hydrolase"/>
    <property type="match status" value="1"/>
</dbReference>
<evidence type="ECO:0000313" key="1">
    <source>
        <dbReference type="EMBL" id="KIC58710.1"/>
    </source>
</evidence>
<dbReference type="SUPFAM" id="SSF53474">
    <property type="entry name" value="alpha/beta-Hydrolases"/>
    <property type="match status" value="1"/>
</dbReference>
<comment type="caution">
    <text evidence="1">The sequence shown here is derived from an EMBL/GenBank/DDBJ whole genome shotgun (WGS) entry which is preliminary data.</text>
</comment>